<keyword evidence="1" id="KW-0812">Transmembrane</keyword>
<sequence length="508" mass="55992">MTTTEGYERRRSFLIGKAKPNAIVGRNRETGELAVLAVGCLLAMVCGFAVPTLPLKILTIVGCPVLAGAIVFAPYRKRTYYKWFEIERSYKRMVRSRNAFYTSDADTAGTTLGGKEIEVPAPPGVGQVRWISARFGPDELAVLMHLDRGTITCTIEIEGPGVGSRDAEDQEALVDRYGTLLRHVANGDGFVTRLQMLARTLPADPDAHAKDVARRGDPNAPGWIRDSYAQLLSMVSTSSEQHRTYLTACMAYTRELATEARVMSGGTDLDHGICVIMVRELNDICARLADADIKVRRPLDVPALSSLIHSMYDPEHPIDHTDGMAERDAWPAEFDAAAPLFLRAKTRESLTADPWCHATAWIREWPLTPVAVNFLAPLLVHTPDVIRTVAVSMDLEPTEVAIERMLTERVNVDAEAARQAKLGRVDDPRERAHSSRVDLRGEDLAAGAAGVNLAGYITVSSRSPEALARDKRTIRASAGKSFLKLEWCDREHHRAFVNTLPFATGVRR</sequence>
<name>A0A941EBD6_9ACTN</name>
<dbReference type="RefSeq" id="WP_212517072.1">
    <property type="nucleotide sequence ID" value="NZ_JAGSOH010000010.1"/>
</dbReference>
<comment type="caution">
    <text evidence="2">The sequence shown here is derived from an EMBL/GenBank/DDBJ whole genome shotgun (WGS) entry which is preliminary data.</text>
</comment>
<dbReference type="InterPro" id="IPR049978">
    <property type="entry name" value="SCO6880-like"/>
</dbReference>
<evidence type="ECO:0000313" key="3">
    <source>
        <dbReference type="Proteomes" id="UP000676325"/>
    </source>
</evidence>
<protein>
    <recommendedName>
        <fullName evidence="4">PrgI family protein</fullName>
    </recommendedName>
</protein>
<reference evidence="2" key="1">
    <citation type="submission" date="2021-04" db="EMBL/GenBank/DDBJ databases">
        <title>Genome based classification of Actinospica acidithermotolerans sp. nov., an actinobacterium isolated from an Indonesian hot spring.</title>
        <authorList>
            <person name="Kusuma A.B."/>
            <person name="Putra K.E."/>
            <person name="Nafisah S."/>
            <person name="Loh J."/>
            <person name="Nouioui I."/>
            <person name="Goodfellow M."/>
        </authorList>
    </citation>
    <scope>NUCLEOTIDE SEQUENCE</scope>
    <source>
        <strain evidence="2">MGRD01-02</strain>
    </source>
</reference>
<dbReference type="AlphaFoldDB" id="A0A941EBD6"/>
<keyword evidence="3" id="KW-1185">Reference proteome</keyword>
<proteinExistence type="predicted"/>
<accession>A0A941EBD6</accession>
<feature type="transmembrane region" description="Helical" evidence="1">
    <location>
        <begin position="33"/>
        <end position="51"/>
    </location>
</feature>
<dbReference type="NCBIfam" id="NF042935">
    <property type="entry name" value="SCO6880_fam"/>
    <property type="match status" value="1"/>
</dbReference>
<evidence type="ECO:0008006" key="4">
    <source>
        <dbReference type="Google" id="ProtNLM"/>
    </source>
</evidence>
<keyword evidence="1" id="KW-1133">Transmembrane helix</keyword>
<evidence type="ECO:0000256" key="1">
    <source>
        <dbReference type="SAM" id="Phobius"/>
    </source>
</evidence>
<organism evidence="2 3">
    <name type="scientific">Actinospica acidithermotolerans</name>
    <dbReference type="NCBI Taxonomy" id="2828514"/>
    <lineage>
        <taxon>Bacteria</taxon>
        <taxon>Bacillati</taxon>
        <taxon>Actinomycetota</taxon>
        <taxon>Actinomycetes</taxon>
        <taxon>Catenulisporales</taxon>
        <taxon>Actinospicaceae</taxon>
        <taxon>Actinospica</taxon>
    </lineage>
</organism>
<keyword evidence="1" id="KW-0472">Membrane</keyword>
<dbReference type="EMBL" id="JAGSOH010000010">
    <property type="protein sequence ID" value="MBR7825924.1"/>
    <property type="molecule type" value="Genomic_DNA"/>
</dbReference>
<dbReference type="Proteomes" id="UP000676325">
    <property type="component" value="Unassembled WGS sequence"/>
</dbReference>
<gene>
    <name evidence="2" type="ORF">KDK95_06365</name>
</gene>
<evidence type="ECO:0000313" key="2">
    <source>
        <dbReference type="EMBL" id="MBR7825924.1"/>
    </source>
</evidence>